<keyword evidence="5" id="KW-1185">Reference proteome</keyword>
<dbReference type="InterPro" id="IPR038765">
    <property type="entry name" value="Papain-like_cys_pep_sf"/>
</dbReference>
<dbReference type="GO" id="GO:0006508">
    <property type="term" value="P:proteolysis"/>
    <property type="evidence" value="ECO:0007669"/>
    <property type="project" value="UniProtKB-KW"/>
</dbReference>
<dbReference type="PRINTS" id="PR00704">
    <property type="entry name" value="CALPAIN"/>
</dbReference>
<feature type="region of interest" description="Disordered" evidence="2">
    <location>
        <begin position="359"/>
        <end position="378"/>
    </location>
</feature>
<gene>
    <name evidence="4" type="ORF">HBF25_10895</name>
</gene>
<dbReference type="Pfam" id="PF00648">
    <property type="entry name" value="Peptidase_C2"/>
    <property type="match status" value="1"/>
</dbReference>
<keyword evidence="1" id="KW-0788">Thiol protease</keyword>
<feature type="active site" evidence="1">
    <location>
        <position position="233"/>
    </location>
</feature>
<dbReference type="InterPro" id="IPR022684">
    <property type="entry name" value="Calpain_cysteine_protease"/>
</dbReference>
<evidence type="ECO:0000256" key="1">
    <source>
        <dbReference type="PROSITE-ProRule" id="PRU00239"/>
    </source>
</evidence>
<dbReference type="EMBL" id="JAARLZ010000005">
    <property type="protein sequence ID" value="NII06894.1"/>
    <property type="molecule type" value="Genomic_DNA"/>
</dbReference>
<feature type="compositionally biased region" description="Low complexity" evidence="2">
    <location>
        <begin position="359"/>
        <end position="369"/>
    </location>
</feature>
<evidence type="ECO:0000313" key="5">
    <source>
        <dbReference type="Proteomes" id="UP000490980"/>
    </source>
</evidence>
<feature type="region of interest" description="Disordered" evidence="2">
    <location>
        <begin position="1"/>
        <end position="24"/>
    </location>
</feature>
<dbReference type="RefSeq" id="WP_166948281.1">
    <property type="nucleotide sequence ID" value="NZ_JAARLZ010000005.1"/>
</dbReference>
<feature type="region of interest" description="Disordered" evidence="2">
    <location>
        <begin position="263"/>
        <end position="299"/>
    </location>
</feature>
<keyword evidence="1" id="KW-0645">Protease</keyword>
<accession>A0A7X5UAR7</accession>
<feature type="active site" evidence="1">
    <location>
        <position position="31"/>
    </location>
</feature>
<organism evidence="4 5">
    <name type="scientific">Luteibacter anthropi</name>
    <dbReference type="NCBI Taxonomy" id="564369"/>
    <lineage>
        <taxon>Bacteria</taxon>
        <taxon>Pseudomonadati</taxon>
        <taxon>Pseudomonadota</taxon>
        <taxon>Gammaproteobacteria</taxon>
        <taxon>Lysobacterales</taxon>
        <taxon>Rhodanobacteraceae</taxon>
        <taxon>Luteibacter</taxon>
    </lineage>
</organism>
<comment type="caution">
    <text evidence="4">The sequence shown here is derived from an EMBL/GenBank/DDBJ whole genome shotgun (WGS) entry which is preliminary data.</text>
</comment>
<dbReference type="InterPro" id="IPR001300">
    <property type="entry name" value="Peptidase_C2_calpain_cat"/>
</dbReference>
<dbReference type="PROSITE" id="PS50203">
    <property type="entry name" value="CALPAIN_CAT"/>
    <property type="match status" value="1"/>
</dbReference>
<dbReference type="Proteomes" id="UP000490980">
    <property type="component" value="Unassembled WGS sequence"/>
</dbReference>
<keyword evidence="1" id="KW-0378">Hydrolase</keyword>
<sequence>MGDPTLTDADLYGPSGRPEPTDIHQRDLGDCYFLAPLGSLAHQQPGRIQDAITYDTASENFNVTLYQHGHGGFLGLQSEAKPVHVQVSQADVRADIRLSDNLIEPHGAKHSPIWPAVMEAAYADLAKKKDETIDQGLDGIGHGGYPKSAMYALTGETSSRISGHEAKGLPLDKVYDRIYGALDEGRPVVLNTNYMSSVPTDGLIKGDGGSGHAYMVEGISKDPQGNVAVTVRNPWGMNVSHGLGIESPDPLVKVDLKTALGNGHVDDLEFGPKPPVRTQDKEAKPEQGQDPAAKEHAAAVRTGDPAMDRLLASLNDPQAMGHALTALAQSLDGQAFCAEGQAQYQAMEAQQAQQAQAQVAQQSQAAQQQTISGPVMTR</sequence>
<feature type="compositionally biased region" description="Basic and acidic residues" evidence="2">
    <location>
        <begin position="278"/>
        <end position="298"/>
    </location>
</feature>
<dbReference type="AlphaFoldDB" id="A0A7X5UAR7"/>
<feature type="domain" description="Calpain catalytic" evidence="3">
    <location>
        <begin position="18"/>
        <end position="236"/>
    </location>
</feature>
<name>A0A7X5UAR7_9GAMM</name>
<protein>
    <recommendedName>
        <fullName evidence="3">Calpain catalytic domain-containing protein</fullName>
    </recommendedName>
</protein>
<feature type="active site" evidence="1">
    <location>
        <position position="212"/>
    </location>
</feature>
<dbReference type="SUPFAM" id="SSF54001">
    <property type="entry name" value="Cysteine proteinases"/>
    <property type="match status" value="1"/>
</dbReference>
<proteinExistence type="predicted"/>
<evidence type="ECO:0000313" key="4">
    <source>
        <dbReference type="EMBL" id="NII06894.1"/>
    </source>
</evidence>
<evidence type="ECO:0000259" key="3">
    <source>
        <dbReference type="PROSITE" id="PS50203"/>
    </source>
</evidence>
<reference evidence="4 5" key="1">
    <citation type="submission" date="2020-03" db="EMBL/GenBank/DDBJ databases">
        <authorList>
            <person name="Lai Q."/>
        </authorList>
    </citation>
    <scope>NUCLEOTIDE SEQUENCE [LARGE SCALE GENOMIC DNA]</scope>
    <source>
        <strain evidence="4 5">CCUG 25036</strain>
    </source>
</reference>
<evidence type="ECO:0000256" key="2">
    <source>
        <dbReference type="SAM" id="MobiDB-lite"/>
    </source>
</evidence>
<dbReference type="GO" id="GO:0004198">
    <property type="term" value="F:calcium-dependent cysteine-type endopeptidase activity"/>
    <property type="evidence" value="ECO:0007669"/>
    <property type="project" value="InterPro"/>
</dbReference>